<dbReference type="Gene3D" id="3.40.630.30">
    <property type="match status" value="1"/>
</dbReference>
<evidence type="ECO:0000313" key="2">
    <source>
        <dbReference type="EMBL" id="WHY54167.1"/>
    </source>
</evidence>
<dbReference type="Pfam" id="PF00583">
    <property type="entry name" value="Acetyltransf_1"/>
    <property type="match status" value="1"/>
</dbReference>
<dbReference type="EMBL" id="CP126101">
    <property type="protein sequence ID" value="WHY54167.1"/>
    <property type="molecule type" value="Genomic_DNA"/>
</dbReference>
<proteinExistence type="predicted"/>
<dbReference type="PANTHER" id="PTHR43415:SF3">
    <property type="entry name" value="GNAT-FAMILY ACETYLTRANSFERASE"/>
    <property type="match status" value="1"/>
</dbReference>
<dbReference type="PANTHER" id="PTHR43415">
    <property type="entry name" value="SPERMIDINE N(1)-ACETYLTRANSFERASE"/>
    <property type="match status" value="1"/>
</dbReference>
<reference evidence="2" key="1">
    <citation type="submission" date="2023-05" db="EMBL/GenBank/DDBJ databases">
        <title>Comparative genomics of Bacillaceae isolates and their secondary metabolite potential.</title>
        <authorList>
            <person name="Song L."/>
            <person name="Nielsen L.J."/>
            <person name="Mohite O."/>
            <person name="Xu X."/>
            <person name="Weber T."/>
            <person name="Kovacs A.T."/>
        </authorList>
    </citation>
    <scope>NUCLEOTIDE SEQUENCE</scope>
    <source>
        <strain evidence="2">LY1</strain>
    </source>
</reference>
<feature type="domain" description="N-acetyltransferase" evidence="1">
    <location>
        <begin position="15"/>
        <end position="181"/>
    </location>
</feature>
<sequence length="181" mass="20531">MLIKQQEFYINGLRYTIRSATIPDAQALSDLRLQLDGETENFDREHGEAFIDTAGFEQIIRIDTESPSNICLVAVVDNQIIGFSRCEGSALKRLAHKVEFGVGVMKEFWGYGIGKNLLQVSIDWADANNIKKIVLQVLETNDKASRLYKKLGFTVEGILKNDKRLSDGKYYHTIIMGRWKA</sequence>
<dbReference type="CDD" id="cd04301">
    <property type="entry name" value="NAT_SF"/>
    <property type="match status" value="1"/>
</dbReference>
<dbReference type="InterPro" id="IPR016181">
    <property type="entry name" value="Acyl_CoA_acyltransferase"/>
</dbReference>
<evidence type="ECO:0000313" key="3">
    <source>
        <dbReference type="Proteomes" id="UP001178322"/>
    </source>
</evidence>
<dbReference type="InterPro" id="IPR000182">
    <property type="entry name" value="GNAT_dom"/>
</dbReference>
<dbReference type="RefSeq" id="WP_283872807.1">
    <property type="nucleotide sequence ID" value="NZ_CP126101.1"/>
</dbReference>
<protein>
    <submittedName>
        <fullName evidence="2">GNAT family N-acetyltransferase</fullName>
    </submittedName>
</protein>
<name>A0AAX3X4A3_9BACI</name>
<organism evidence="2 3">
    <name type="scientific">Lysinibacillus pakistanensis</name>
    <dbReference type="NCBI Taxonomy" id="759811"/>
    <lineage>
        <taxon>Bacteria</taxon>
        <taxon>Bacillati</taxon>
        <taxon>Bacillota</taxon>
        <taxon>Bacilli</taxon>
        <taxon>Bacillales</taxon>
        <taxon>Bacillaceae</taxon>
        <taxon>Lysinibacillus</taxon>
    </lineage>
</organism>
<gene>
    <name evidence="2" type="ORF">QNH24_10575</name>
</gene>
<dbReference type="AlphaFoldDB" id="A0AAX3X4A3"/>
<accession>A0AAX3X4A3</accession>
<dbReference type="PROSITE" id="PS51186">
    <property type="entry name" value="GNAT"/>
    <property type="match status" value="1"/>
</dbReference>
<dbReference type="SUPFAM" id="SSF55729">
    <property type="entry name" value="Acyl-CoA N-acyltransferases (Nat)"/>
    <property type="match status" value="1"/>
</dbReference>
<dbReference type="Proteomes" id="UP001178322">
    <property type="component" value="Chromosome"/>
</dbReference>
<dbReference type="GO" id="GO:0016747">
    <property type="term" value="F:acyltransferase activity, transferring groups other than amino-acyl groups"/>
    <property type="evidence" value="ECO:0007669"/>
    <property type="project" value="InterPro"/>
</dbReference>
<evidence type="ECO:0000259" key="1">
    <source>
        <dbReference type="PROSITE" id="PS51186"/>
    </source>
</evidence>